<feature type="transmembrane region" description="Helical" evidence="1">
    <location>
        <begin position="34"/>
        <end position="53"/>
    </location>
</feature>
<feature type="transmembrane region" description="Helical" evidence="1">
    <location>
        <begin position="60"/>
        <end position="77"/>
    </location>
</feature>
<keyword evidence="1" id="KW-0472">Membrane</keyword>
<comment type="caution">
    <text evidence="2">The sequence shown here is derived from an EMBL/GenBank/DDBJ whole genome shotgun (WGS) entry which is preliminary data.</text>
</comment>
<protein>
    <recommendedName>
        <fullName evidence="4">Integral membrane protein</fullName>
    </recommendedName>
</protein>
<evidence type="ECO:0000313" key="3">
    <source>
        <dbReference type="Proteomes" id="UP001180724"/>
    </source>
</evidence>
<proteinExistence type="predicted"/>
<keyword evidence="1" id="KW-0812">Transmembrane</keyword>
<reference evidence="2" key="1">
    <citation type="submission" date="2024-05" db="EMBL/GenBank/DDBJ databases">
        <title>30 novel species of actinomycetes from the DSMZ collection.</title>
        <authorList>
            <person name="Nouioui I."/>
        </authorList>
    </citation>
    <scope>NUCLEOTIDE SEQUENCE</scope>
    <source>
        <strain evidence="2">DSM 40712</strain>
    </source>
</reference>
<dbReference type="EMBL" id="JAVRFH010000001">
    <property type="protein sequence ID" value="MDT0608892.1"/>
    <property type="molecule type" value="Genomic_DNA"/>
</dbReference>
<dbReference type="RefSeq" id="WP_311570481.1">
    <property type="nucleotide sequence ID" value="NZ_JAVRFH010000001.1"/>
</dbReference>
<gene>
    <name evidence="2" type="ORF">RM812_01320</name>
</gene>
<evidence type="ECO:0000256" key="1">
    <source>
        <dbReference type="SAM" id="Phobius"/>
    </source>
</evidence>
<dbReference type="Proteomes" id="UP001180724">
    <property type="component" value="Unassembled WGS sequence"/>
</dbReference>
<sequence>MRIFGREPALIIATISAGLSLLVTFGFGLSTEQAGAIVAVISAVFAVATAVVTRPIAPSAFTGLTAAVAALLAAYGLELSTEKIGALNAVVLAGLALLTRGQVAPADPSAPATTEPPRAI</sequence>
<organism evidence="2 3">
    <name type="scientific">Streptomyces lancefieldiae</name>
    <dbReference type="NCBI Taxonomy" id="3075520"/>
    <lineage>
        <taxon>Bacteria</taxon>
        <taxon>Bacillati</taxon>
        <taxon>Actinomycetota</taxon>
        <taxon>Actinomycetes</taxon>
        <taxon>Kitasatosporales</taxon>
        <taxon>Streptomycetaceae</taxon>
        <taxon>Streptomyces</taxon>
    </lineage>
</organism>
<evidence type="ECO:0008006" key="4">
    <source>
        <dbReference type="Google" id="ProtNLM"/>
    </source>
</evidence>
<keyword evidence="1" id="KW-1133">Transmembrane helix</keyword>
<name>A0ABU3AFC6_9ACTN</name>
<accession>A0ABU3AFC6</accession>
<evidence type="ECO:0000313" key="2">
    <source>
        <dbReference type="EMBL" id="MDT0608892.1"/>
    </source>
</evidence>
<keyword evidence="3" id="KW-1185">Reference proteome</keyword>
<feature type="transmembrane region" description="Helical" evidence="1">
    <location>
        <begin position="9"/>
        <end position="28"/>
    </location>
</feature>
<feature type="transmembrane region" description="Helical" evidence="1">
    <location>
        <begin position="83"/>
        <end position="99"/>
    </location>
</feature>